<gene>
    <name evidence="3" type="ORF">A3K89_04880</name>
</gene>
<organism evidence="3 4">
    <name type="scientific">Rhodococcoides kyotonense</name>
    <dbReference type="NCBI Taxonomy" id="398843"/>
    <lineage>
        <taxon>Bacteria</taxon>
        <taxon>Bacillati</taxon>
        <taxon>Actinomycetota</taxon>
        <taxon>Actinomycetes</taxon>
        <taxon>Mycobacteriales</taxon>
        <taxon>Nocardiaceae</taxon>
        <taxon>Rhodococcoides</taxon>
    </lineage>
</organism>
<feature type="transmembrane region" description="Helical" evidence="1">
    <location>
        <begin position="57"/>
        <end position="76"/>
    </location>
</feature>
<evidence type="ECO:0000313" key="3">
    <source>
        <dbReference type="EMBL" id="OAK54678.1"/>
    </source>
</evidence>
<dbReference type="Pfam" id="PF11575">
    <property type="entry name" value="FhuF_C"/>
    <property type="match status" value="1"/>
</dbReference>
<keyword evidence="4" id="KW-1185">Reference proteome</keyword>
<accession>A0A177YHU5</accession>
<dbReference type="Proteomes" id="UP000077519">
    <property type="component" value="Unassembled WGS sequence"/>
</dbReference>
<protein>
    <recommendedName>
        <fullName evidence="2">Ferric siderophore reductase C-terminal domain-containing protein</fullName>
    </recommendedName>
</protein>
<name>A0A177YHU5_9NOCA</name>
<dbReference type="RefSeq" id="WP_068425302.1">
    <property type="nucleotide sequence ID" value="NZ_LVHI01000012.1"/>
</dbReference>
<dbReference type="EMBL" id="LVHI01000012">
    <property type="protein sequence ID" value="OAK54678.1"/>
    <property type="molecule type" value="Genomic_DNA"/>
</dbReference>
<evidence type="ECO:0000259" key="2">
    <source>
        <dbReference type="Pfam" id="PF11575"/>
    </source>
</evidence>
<sequence>MTAYETTAAAVPALADYLDGPFDLPATVMLDPTWIRARVDDTGRRWNCVDDRVNGTLWWYSASSTLAFVAIATAMVTGRAANPDLHTSRTFLRPNGYLGGVHTDDVVGLPELPAALDKTMGAVIDVLATVSGARRRALWAITTDSIANRALDVGAALGDRTRGSTFAATVIDSMPSSPPAPGFVDVGGRRFTRRCSCCLLYETSDADKCSSCPRRTREDRRARLEAAAASR</sequence>
<dbReference type="AlphaFoldDB" id="A0A177YHU5"/>
<feature type="domain" description="Ferric siderophore reductase C-terminal" evidence="2">
    <location>
        <begin position="196"/>
        <end position="214"/>
    </location>
</feature>
<proteinExistence type="predicted"/>
<dbReference type="GO" id="GO:0051537">
    <property type="term" value="F:2 iron, 2 sulfur cluster binding"/>
    <property type="evidence" value="ECO:0007669"/>
    <property type="project" value="InterPro"/>
</dbReference>
<keyword evidence="1" id="KW-0472">Membrane</keyword>
<comment type="caution">
    <text evidence="3">The sequence shown here is derived from an EMBL/GenBank/DDBJ whole genome shotgun (WGS) entry which is preliminary data.</text>
</comment>
<reference evidence="3 4" key="1">
    <citation type="submission" date="2016-03" db="EMBL/GenBank/DDBJ databases">
        <title>Genome sequence of Rhodococcus kyotonensis KB10.</title>
        <authorList>
            <person name="Jeong H."/>
            <person name="Hong C.E."/>
            <person name="Jo S.H."/>
            <person name="Park J.M."/>
        </authorList>
    </citation>
    <scope>NUCLEOTIDE SEQUENCE [LARGE SCALE GENOMIC DNA]</scope>
    <source>
        <strain evidence="3 4">KB10</strain>
    </source>
</reference>
<dbReference type="InterPro" id="IPR024726">
    <property type="entry name" value="FhuF_C"/>
</dbReference>
<keyword evidence="1" id="KW-0812">Transmembrane</keyword>
<keyword evidence="1" id="KW-1133">Transmembrane helix</keyword>
<evidence type="ECO:0000256" key="1">
    <source>
        <dbReference type="SAM" id="Phobius"/>
    </source>
</evidence>
<evidence type="ECO:0000313" key="4">
    <source>
        <dbReference type="Proteomes" id="UP000077519"/>
    </source>
</evidence>